<feature type="compositionally biased region" description="Basic and acidic residues" evidence="5">
    <location>
        <begin position="301"/>
        <end position="323"/>
    </location>
</feature>
<feature type="domain" description="C2H2-type" evidence="6">
    <location>
        <begin position="363"/>
        <end position="385"/>
    </location>
</feature>
<keyword evidence="8" id="KW-1185">Reference proteome</keyword>
<evidence type="ECO:0000256" key="1">
    <source>
        <dbReference type="ARBA" id="ARBA00022723"/>
    </source>
</evidence>
<gene>
    <name evidence="7" type="ORF">TRFO_29599</name>
</gene>
<accession>A0A1J4JX91</accession>
<proteinExistence type="predicted"/>
<dbReference type="Proteomes" id="UP000179807">
    <property type="component" value="Unassembled WGS sequence"/>
</dbReference>
<dbReference type="InterPro" id="IPR022755">
    <property type="entry name" value="Znf_C2H2_jaz"/>
</dbReference>
<dbReference type="Gene3D" id="3.30.160.60">
    <property type="entry name" value="Classic Zinc Finger"/>
    <property type="match status" value="1"/>
</dbReference>
<dbReference type="InterPro" id="IPR036236">
    <property type="entry name" value="Znf_C2H2_sf"/>
</dbReference>
<dbReference type="SUPFAM" id="SSF57667">
    <property type="entry name" value="beta-beta-alpha zinc fingers"/>
    <property type="match status" value="1"/>
</dbReference>
<dbReference type="Pfam" id="PF12171">
    <property type="entry name" value="zf-C2H2_jaz"/>
    <property type="match status" value="1"/>
</dbReference>
<dbReference type="PANTHER" id="PTHR44029">
    <property type="entry name" value="DNAJ HOMOLOG SUBFAMILY C MEMBER 21"/>
    <property type="match status" value="1"/>
</dbReference>
<dbReference type="AlphaFoldDB" id="A0A1J4JX91"/>
<comment type="caution">
    <text evidence="7">The sequence shown here is derived from an EMBL/GenBank/DDBJ whole genome shotgun (WGS) entry which is preliminary data.</text>
</comment>
<evidence type="ECO:0000256" key="4">
    <source>
        <dbReference type="SAM" id="Coils"/>
    </source>
</evidence>
<feature type="coiled-coil region" evidence="4">
    <location>
        <begin position="40"/>
        <end position="73"/>
    </location>
</feature>
<keyword evidence="3" id="KW-0862">Zinc</keyword>
<feature type="compositionally biased region" description="Basic and acidic residues" evidence="5">
    <location>
        <begin position="255"/>
        <end position="293"/>
    </location>
</feature>
<evidence type="ECO:0000256" key="3">
    <source>
        <dbReference type="ARBA" id="ARBA00022833"/>
    </source>
</evidence>
<evidence type="ECO:0000256" key="2">
    <source>
        <dbReference type="ARBA" id="ARBA00022771"/>
    </source>
</evidence>
<protein>
    <recommendedName>
        <fullName evidence="6">C2H2-type domain-containing protein</fullName>
    </recommendedName>
</protein>
<dbReference type="PROSITE" id="PS00028">
    <property type="entry name" value="ZINC_FINGER_C2H2_1"/>
    <property type="match status" value="1"/>
</dbReference>
<dbReference type="RefSeq" id="XP_068356216.1">
    <property type="nucleotide sequence ID" value="XM_068506866.1"/>
</dbReference>
<evidence type="ECO:0000256" key="5">
    <source>
        <dbReference type="SAM" id="MobiDB-lite"/>
    </source>
</evidence>
<name>A0A1J4JX91_9EUKA</name>
<keyword evidence="1" id="KW-0479">Metal-binding</keyword>
<dbReference type="VEuPathDB" id="TrichDB:TRFO_29599"/>
<dbReference type="InterPro" id="IPR013087">
    <property type="entry name" value="Znf_C2H2_type"/>
</dbReference>
<dbReference type="PANTHER" id="PTHR44029:SF1">
    <property type="entry name" value="DNAJ HOMOLOG SUBFAMILY C MEMBER 21"/>
    <property type="match status" value="1"/>
</dbReference>
<dbReference type="GO" id="GO:0008270">
    <property type="term" value="F:zinc ion binding"/>
    <property type="evidence" value="ECO:0007669"/>
    <property type="project" value="UniProtKB-KW"/>
</dbReference>
<evidence type="ECO:0000313" key="8">
    <source>
        <dbReference type="Proteomes" id="UP000179807"/>
    </source>
</evidence>
<dbReference type="EMBL" id="MLAK01000840">
    <property type="protein sequence ID" value="OHT03080.1"/>
    <property type="molecule type" value="Genomic_DNA"/>
</dbReference>
<evidence type="ECO:0000313" key="7">
    <source>
        <dbReference type="EMBL" id="OHT03080.1"/>
    </source>
</evidence>
<keyword evidence="4" id="KW-0175">Coiled coil</keyword>
<feature type="compositionally biased region" description="Basic and acidic residues" evidence="5">
    <location>
        <begin position="332"/>
        <end position="346"/>
    </location>
</feature>
<keyword evidence="2" id="KW-0863">Zinc-finger</keyword>
<evidence type="ECO:0000259" key="6">
    <source>
        <dbReference type="PROSITE" id="PS00028"/>
    </source>
</evidence>
<reference evidence="7" key="1">
    <citation type="submission" date="2016-10" db="EMBL/GenBank/DDBJ databases">
        <authorList>
            <person name="Benchimol M."/>
            <person name="Almeida L.G."/>
            <person name="Vasconcelos A.T."/>
            <person name="Perreira-Neves A."/>
            <person name="Rosa I.A."/>
            <person name="Tasca T."/>
            <person name="Bogo M.R."/>
            <person name="de Souza W."/>
        </authorList>
    </citation>
    <scope>NUCLEOTIDE SEQUENCE [LARGE SCALE GENOMIC DNA]</scope>
    <source>
        <strain evidence="7">K</strain>
    </source>
</reference>
<dbReference type="OrthoDB" id="552049at2759"/>
<feature type="compositionally biased region" description="Basic residues" evidence="5">
    <location>
        <begin position="205"/>
        <end position="221"/>
    </location>
</feature>
<dbReference type="GeneID" id="94841570"/>
<dbReference type="SMART" id="SM00355">
    <property type="entry name" value="ZnF_C2H2"/>
    <property type="match status" value="2"/>
</dbReference>
<feature type="compositionally biased region" description="Acidic residues" evidence="5">
    <location>
        <begin position="177"/>
        <end position="201"/>
    </location>
</feature>
<feature type="region of interest" description="Disordered" evidence="5">
    <location>
        <begin position="176"/>
        <end position="359"/>
    </location>
</feature>
<dbReference type="InterPro" id="IPR051964">
    <property type="entry name" value="Chaperone_stress_response"/>
</dbReference>
<organism evidence="7 8">
    <name type="scientific">Tritrichomonas foetus</name>
    <dbReference type="NCBI Taxonomy" id="1144522"/>
    <lineage>
        <taxon>Eukaryota</taxon>
        <taxon>Metamonada</taxon>
        <taxon>Parabasalia</taxon>
        <taxon>Tritrichomonadida</taxon>
        <taxon>Tritrichomonadidae</taxon>
        <taxon>Tritrichomonas</taxon>
    </lineage>
</organism>
<dbReference type="GO" id="GO:0005737">
    <property type="term" value="C:cytoplasm"/>
    <property type="evidence" value="ECO:0007669"/>
    <property type="project" value="TreeGrafter"/>
</dbReference>
<sequence length="389" mass="46031">MSKDNEKARAKAEKEFVASVRELASYVKKRDPRVIQHLKEIEEKRLLREAEEQARREAEKQKMLEELAKYEESGPKIEYTEDDLIYLHQFDNEDEENQIGKWSCPFCKREIKTESAFKAHCATKKHQKAANGPKRRFLSDPTLYEHKAKTYVLLCMNEDEIRQIAGDVEIDLNNLDDSIDQEDEPQNDDNLENEEEEDDDEINKQKGKKKQLSKKEMRRLKKKEENMAAAAAATNKKAESQQNKKQPLSKKEKRKQQIMEEKQRKLQMQEEEHKAKLEMKQQKNEQRIQKELEEQQQLTKEFIEGKENEQEEPVKPEKKLSKKEIRKMKQKQALEEMNKESNDGQPKRLPKNIKNPPPGMFMCRKCRLLFPSRKKLFDHLNESGHAIAE</sequence>